<evidence type="ECO:0000313" key="9">
    <source>
        <dbReference type="EMBL" id="RLQ23315.1"/>
    </source>
</evidence>
<dbReference type="AlphaFoldDB" id="A0A3L7E343"/>
<dbReference type="PANTHER" id="PTHR32057">
    <property type="entry name" value="PROTEIN ADENYLYLTRANSFERASE SELO, MITOCHONDRIAL"/>
    <property type="match status" value="1"/>
</dbReference>
<comment type="cofactor">
    <cofactor evidence="8">
        <name>Mg(2+)</name>
        <dbReference type="ChEBI" id="CHEBI:18420"/>
    </cofactor>
    <cofactor evidence="8">
        <name>Mn(2+)</name>
        <dbReference type="ChEBI" id="CHEBI:29035"/>
    </cofactor>
</comment>
<feature type="binding site" evidence="8">
    <location>
        <position position="250"/>
    </location>
    <ligand>
        <name>Mg(2+)</name>
        <dbReference type="ChEBI" id="CHEBI:18420"/>
    </ligand>
</feature>
<dbReference type="EC" id="2.7.7.108" evidence="8"/>
<comment type="similarity">
    <text evidence="1 8">Belongs to the SELO family.</text>
</comment>
<evidence type="ECO:0000256" key="2">
    <source>
        <dbReference type="ARBA" id="ARBA00022679"/>
    </source>
</evidence>
<evidence type="ECO:0000256" key="4">
    <source>
        <dbReference type="ARBA" id="ARBA00022723"/>
    </source>
</evidence>
<protein>
    <recommendedName>
        <fullName evidence="8">Protein nucleotidyltransferase YdiU</fullName>
        <ecNumber evidence="8">2.7.7.-</ecNumber>
    </recommendedName>
    <alternativeName>
        <fullName evidence="8">Protein adenylyltransferase YdiU</fullName>
        <ecNumber evidence="8">2.7.7.108</ecNumber>
    </alternativeName>
    <alternativeName>
        <fullName evidence="8">Protein uridylyltransferase YdiU</fullName>
        <ecNumber evidence="8">2.7.7.-</ecNumber>
    </alternativeName>
</protein>
<dbReference type="EMBL" id="QRAN01000002">
    <property type="protein sequence ID" value="RLQ23315.1"/>
    <property type="molecule type" value="Genomic_DNA"/>
</dbReference>
<dbReference type="InterPro" id="IPR003846">
    <property type="entry name" value="SelO"/>
</dbReference>
<dbReference type="RefSeq" id="WP_117952493.1">
    <property type="nucleotide sequence ID" value="NZ_QRAN01000002.1"/>
</dbReference>
<dbReference type="GO" id="GO:0005524">
    <property type="term" value="F:ATP binding"/>
    <property type="evidence" value="ECO:0007669"/>
    <property type="project" value="UniProtKB-UniRule"/>
</dbReference>
<dbReference type="OrthoDB" id="9776281at2"/>
<comment type="catalytic activity">
    <reaction evidence="8">
        <text>L-histidyl-[protein] + UTP = N(tele)-(5'-uridylyl)-L-histidyl-[protein] + diphosphate</text>
        <dbReference type="Rhea" id="RHEA:83891"/>
        <dbReference type="Rhea" id="RHEA-COMP:9745"/>
        <dbReference type="Rhea" id="RHEA-COMP:20239"/>
        <dbReference type="ChEBI" id="CHEBI:29979"/>
        <dbReference type="ChEBI" id="CHEBI:33019"/>
        <dbReference type="ChEBI" id="CHEBI:46398"/>
        <dbReference type="ChEBI" id="CHEBI:233474"/>
    </reaction>
</comment>
<dbReference type="GO" id="GO:0000287">
    <property type="term" value="F:magnesium ion binding"/>
    <property type="evidence" value="ECO:0007669"/>
    <property type="project" value="UniProtKB-UniRule"/>
</dbReference>
<evidence type="ECO:0000256" key="1">
    <source>
        <dbReference type="ARBA" id="ARBA00009747"/>
    </source>
</evidence>
<name>A0A3L7E343_9GAMM</name>
<comment type="catalytic activity">
    <reaction evidence="8">
        <text>L-threonyl-[protein] + ATP = 3-O-(5'-adenylyl)-L-threonyl-[protein] + diphosphate</text>
        <dbReference type="Rhea" id="RHEA:54292"/>
        <dbReference type="Rhea" id="RHEA-COMP:11060"/>
        <dbReference type="Rhea" id="RHEA-COMP:13847"/>
        <dbReference type="ChEBI" id="CHEBI:30013"/>
        <dbReference type="ChEBI" id="CHEBI:30616"/>
        <dbReference type="ChEBI" id="CHEBI:33019"/>
        <dbReference type="ChEBI" id="CHEBI:138113"/>
        <dbReference type="EC" id="2.7.7.108"/>
    </reaction>
</comment>
<dbReference type="NCBIfam" id="NF000658">
    <property type="entry name" value="PRK00029.1"/>
    <property type="match status" value="1"/>
</dbReference>
<comment type="catalytic activity">
    <reaction evidence="8">
        <text>L-tyrosyl-[protein] + ATP = O-(5'-adenylyl)-L-tyrosyl-[protein] + diphosphate</text>
        <dbReference type="Rhea" id="RHEA:54288"/>
        <dbReference type="Rhea" id="RHEA-COMP:10136"/>
        <dbReference type="Rhea" id="RHEA-COMP:13846"/>
        <dbReference type="ChEBI" id="CHEBI:30616"/>
        <dbReference type="ChEBI" id="CHEBI:33019"/>
        <dbReference type="ChEBI" id="CHEBI:46858"/>
        <dbReference type="ChEBI" id="CHEBI:83624"/>
        <dbReference type="EC" id="2.7.7.108"/>
    </reaction>
</comment>
<evidence type="ECO:0000256" key="3">
    <source>
        <dbReference type="ARBA" id="ARBA00022695"/>
    </source>
</evidence>
<dbReference type="Proteomes" id="UP000265509">
    <property type="component" value="Unassembled WGS sequence"/>
</dbReference>
<evidence type="ECO:0000256" key="6">
    <source>
        <dbReference type="ARBA" id="ARBA00022840"/>
    </source>
</evidence>
<comment type="caution">
    <text evidence="9">The sequence shown here is derived from an EMBL/GenBank/DDBJ whole genome shotgun (WGS) entry which is preliminary data.</text>
</comment>
<keyword evidence="2 8" id="KW-0808">Transferase</keyword>
<comment type="function">
    <text evidence="8">Nucleotidyltransferase involved in the post-translational modification of proteins. It can catalyze the addition of adenosine monophosphate (AMP) or uridine monophosphate (UMP) to a protein, resulting in modifications known as AMPylation and UMPylation.</text>
</comment>
<feature type="binding site" evidence="8">
    <location>
        <position position="173"/>
    </location>
    <ligand>
        <name>ATP</name>
        <dbReference type="ChEBI" id="CHEBI:30616"/>
    </ligand>
</feature>
<feature type="active site" description="Proton acceptor" evidence="8">
    <location>
        <position position="249"/>
    </location>
</feature>
<organism evidence="9 10">
    <name type="scientific">Seongchinamella sediminis</name>
    <dbReference type="NCBI Taxonomy" id="2283635"/>
    <lineage>
        <taxon>Bacteria</taxon>
        <taxon>Pseudomonadati</taxon>
        <taxon>Pseudomonadota</taxon>
        <taxon>Gammaproteobacteria</taxon>
        <taxon>Cellvibrionales</taxon>
        <taxon>Halieaceae</taxon>
        <taxon>Seongchinamella</taxon>
    </lineage>
</organism>
<feature type="binding site" evidence="8">
    <location>
        <position position="259"/>
    </location>
    <ligand>
        <name>ATP</name>
        <dbReference type="ChEBI" id="CHEBI:30616"/>
    </ligand>
</feature>
<comment type="catalytic activity">
    <reaction evidence="8">
        <text>L-tyrosyl-[protein] + UTP = O-(5'-uridylyl)-L-tyrosyl-[protein] + diphosphate</text>
        <dbReference type="Rhea" id="RHEA:83887"/>
        <dbReference type="Rhea" id="RHEA-COMP:10136"/>
        <dbReference type="Rhea" id="RHEA-COMP:20238"/>
        <dbReference type="ChEBI" id="CHEBI:33019"/>
        <dbReference type="ChEBI" id="CHEBI:46398"/>
        <dbReference type="ChEBI" id="CHEBI:46858"/>
        <dbReference type="ChEBI" id="CHEBI:90602"/>
    </reaction>
</comment>
<feature type="binding site" evidence="8">
    <location>
        <position position="122"/>
    </location>
    <ligand>
        <name>ATP</name>
        <dbReference type="ChEBI" id="CHEBI:30616"/>
    </ligand>
</feature>
<keyword evidence="8" id="KW-0464">Manganese</keyword>
<evidence type="ECO:0000313" key="10">
    <source>
        <dbReference type="Proteomes" id="UP000265509"/>
    </source>
</evidence>
<dbReference type="HAMAP" id="MF_00692">
    <property type="entry name" value="SelO"/>
    <property type="match status" value="1"/>
</dbReference>
<keyword evidence="10" id="KW-1185">Reference proteome</keyword>
<keyword evidence="7 8" id="KW-0460">Magnesium</keyword>
<evidence type="ECO:0000256" key="7">
    <source>
        <dbReference type="ARBA" id="ARBA00022842"/>
    </source>
</evidence>
<dbReference type="EC" id="2.7.7.-" evidence="8"/>
<comment type="catalytic activity">
    <reaction evidence="8">
        <text>L-seryl-[protein] + ATP = 3-O-(5'-adenylyl)-L-seryl-[protein] + diphosphate</text>
        <dbReference type="Rhea" id="RHEA:58120"/>
        <dbReference type="Rhea" id="RHEA-COMP:9863"/>
        <dbReference type="Rhea" id="RHEA-COMP:15073"/>
        <dbReference type="ChEBI" id="CHEBI:29999"/>
        <dbReference type="ChEBI" id="CHEBI:30616"/>
        <dbReference type="ChEBI" id="CHEBI:33019"/>
        <dbReference type="ChEBI" id="CHEBI:142516"/>
        <dbReference type="EC" id="2.7.7.108"/>
    </reaction>
</comment>
<comment type="catalytic activity">
    <reaction evidence="8">
        <text>L-seryl-[protein] + UTP = O-(5'-uridylyl)-L-seryl-[protein] + diphosphate</text>
        <dbReference type="Rhea" id="RHEA:64604"/>
        <dbReference type="Rhea" id="RHEA-COMP:9863"/>
        <dbReference type="Rhea" id="RHEA-COMP:16635"/>
        <dbReference type="ChEBI" id="CHEBI:29999"/>
        <dbReference type="ChEBI" id="CHEBI:33019"/>
        <dbReference type="ChEBI" id="CHEBI:46398"/>
        <dbReference type="ChEBI" id="CHEBI:156051"/>
    </reaction>
</comment>
<feature type="binding site" evidence="8">
    <location>
        <position position="123"/>
    </location>
    <ligand>
        <name>ATP</name>
        <dbReference type="ChEBI" id="CHEBI:30616"/>
    </ligand>
</feature>
<reference evidence="9 10" key="1">
    <citation type="submission" date="2018-07" db="EMBL/GenBank/DDBJ databases">
        <title>Halioglobus sp. genome submission.</title>
        <authorList>
            <person name="Ye M.-Q."/>
            <person name="Du Z.-J."/>
        </authorList>
    </citation>
    <scope>NUCLEOTIDE SEQUENCE [LARGE SCALE GENOMIC DNA]</scope>
    <source>
        <strain evidence="9 10">U0301</strain>
    </source>
</reference>
<keyword evidence="6 8" id="KW-0067">ATP-binding</keyword>
<feature type="binding site" evidence="8">
    <location>
        <position position="87"/>
    </location>
    <ligand>
        <name>ATP</name>
        <dbReference type="ChEBI" id="CHEBI:30616"/>
    </ligand>
</feature>
<gene>
    <name evidence="8" type="primary">ydiU</name>
    <name evidence="8" type="synonym">selO</name>
    <name evidence="9" type="ORF">DWB85_01815</name>
</gene>
<dbReference type="Pfam" id="PF02696">
    <property type="entry name" value="SelO"/>
    <property type="match status" value="1"/>
</dbReference>
<evidence type="ECO:0000256" key="5">
    <source>
        <dbReference type="ARBA" id="ARBA00022741"/>
    </source>
</evidence>
<feature type="binding site" evidence="8">
    <location>
        <position position="90"/>
    </location>
    <ligand>
        <name>ATP</name>
        <dbReference type="ChEBI" id="CHEBI:30616"/>
    </ligand>
</feature>
<keyword evidence="4 8" id="KW-0479">Metal-binding</keyword>
<evidence type="ECO:0000256" key="8">
    <source>
        <dbReference type="HAMAP-Rule" id="MF_00692"/>
    </source>
</evidence>
<dbReference type="PANTHER" id="PTHR32057:SF14">
    <property type="entry name" value="PROTEIN ADENYLYLTRANSFERASE SELO, MITOCHONDRIAL"/>
    <property type="match status" value="1"/>
</dbReference>
<feature type="binding site" evidence="8">
    <location>
        <position position="259"/>
    </location>
    <ligand>
        <name>Mg(2+)</name>
        <dbReference type="ChEBI" id="CHEBI:18420"/>
    </ligand>
</feature>
<keyword evidence="5 8" id="KW-0547">Nucleotide-binding</keyword>
<feature type="binding site" evidence="8">
    <location>
        <position position="180"/>
    </location>
    <ligand>
        <name>ATP</name>
        <dbReference type="ChEBI" id="CHEBI:30616"/>
    </ligand>
</feature>
<sequence length="489" mass="53145">MGPIPFDNTYARLPAEFHTRLAPTAVATPGPIAVNRDLAQALGIDPDWLASAEGVATIAGNQLPAGAEPLAAVYAGHQFGSYNPQLGDGRAILLGEVLDADGKRFDIQLKGAGPTPYSRGGDGRSPLGPVLREYLVSEAMHALGVPTTRALAAVTTGEQVARDRFLPGAILARVAASHIRIGTFQYFAARQDPDTLAILVDYALQRHYPGRSGAGNPALALLQAVIAAQAALIPRWQLLGFIHGVMNTDNMLISGETIDYGPCAFMDHFDPAKVFSSIDHGGRYAYRNQPGIAHWNLAVLAQALLPLLHEDQEQAVELAQSAVDEFPTLFEAAHLRGLADKLGLDEIKPADRPLVDELFELMSSEQADFTLCFRRLYDHATAPAQQVGDLFEFPDSFVPWLSRWRQRLDADQLTPETRARRMAAANPVFIPRNHLVEAAIRAAEDEDDFSVFEALLARVTRPCEYAPRDRDYALPAAPEQAVTQTFCGT</sequence>
<accession>A0A3L7E343</accession>
<dbReference type="GO" id="GO:0030145">
    <property type="term" value="F:manganese ion binding"/>
    <property type="evidence" value="ECO:0007669"/>
    <property type="project" value="UniProtKB-UniRule"/>
</dbReference>
<dbReference type="GO" id="GO:0070733">
    <property type="term" value="F:AMPylase activity"/>
    <property type="evidence" value="ECO:0007669"/>
    <property type="project" value="UniProtKB-EC"/>
</dbReference>
<proteinExistence type="inferred from homology"/>
<keyword evidence="3 8" id="KW-0548">Nucleotidyltransferase</keyword>
<feature type="binding site" evidence="8">
    <location>
        <position position="110"/>
    </location>
    <ligand>
        <name>ATP</name>
        <dbReference type="ChEBI" id="CHEBI:30616"/>
    </ligand>
</feature>
<feature type="binding site" evidence="8">
    <location>
        <position position="89"/>
    </location>
    <ligand>
        <name>ATP</name>
        <dbReference type="ChEBI" id="CHEBI:30616"/>
    </ligand>
</feature>